<dbReference type="InterPro" id="IPR035901">
    <property type="entry name" value="GIY-YIG_endonuc_sf"/>
</dbReference>
<evidence type="ECO:0000256" key="1">
    <source>
        <dbReference type="ARBA" id="ARBA00007435"/>
    </source>
</evidence>
<keyword evidence="4" id="KW-1185">Reference proteome</keyword>
<feature type="domain" description="GIY-YIG" evidence="2">
    <location>
        <begin position="1"/>
        <end position="75"/>
    </location>
</feature>
<dbReference type="InterPro" id="IPR000305">
    <property type="entry name" value="GIY-YIG_endonuc"/>
</dbReference>
<dbReference type="EMBL" id="SSHJ02000001">
    <property type="protein sequence ID" value="MFN0254365.1"/>
    <property type="molecule type" value="Genomic_DNA"/>
</dbReference>
<dbReference type="Gene3D" id="3.40.1440.10">
    <property type="entry name" value="GIY-YIG endonuclease"/>
    <property type="match status" value="1"/>
</dbReference>
<dbReference type="RefSeq" id="WP_138721526.1">
    <property type="nucleotide sequence ID" value="NZ_SSHJ02000001.1"/>
</dbReference>
<dbReference type="Pfam" id="PF01541">
    <property type="entry name" value="GIY-YIG"/>
    <property type="match status" value="1"/>
</dbReference>
<dbReference type="PROSITE" id="PS50164">
    <property type="entry name" value="GIY_YIG"/>
    <property type="match status" value="1"/>
</dbReference>
<comment type="similarity">
    <text evidence="1">Belongs to the UPF0213 family.</text>
</comment>
<name>A0ABW9J2I7_9SPHI</name>
<dbReference type="InterPro" id="IPR050190">
    <property type="entry name" value="UPF0213_domain"/>
</dbReference>
<protein>
    <submittedName>
        <fullName evidence="3">GIY-YIG nuclease family protein</fullName>
    </submittedName>
</protein>
<evidence type="ECO:0000259" key="2">
    <source>
        <dbReference type="PROSITE" id="PS50164"/>
    </source>
</evidence>
<dbReference type="Proteomes" id="UP001517247">
    <property type="component" value="Unassembled WGS sequence"/>
</dbReference>
<dbReference type="PANTHER" id="PTHR34477">
    <property type="entry name" value="UPF0213 PROTEIN YHBQ"/>
    <property type="match status" value="1"/>
</dbReference>
<evidence type="ECO:0000313" key="4">
    <source>
        <dbReference type="Proteomes" id="UP001517247"/>
    </source>
</evidence>
<proteinExistence type="inferred from homology"/>
<organism evidence="3 4">
    <name type="scientific">Pedobacter ureilyticus</name>
    <dbReference type="NCBI Taxonomy" id="1393051"/>
    <lineage>
        <taxon>Bacteria</taxon>
        <taxon>Pseudomonadati</taxon>
        <taxon>Bacteroidota</taxon>
        <taxon>Sphingobacteriia</taxon>
        <taxon>Sphingobacteriales</taxon>
        <taxon>Sphingobacteriaceae</taxon>
        <taxon>Pedobacter</taxon>
    </lineage>
</organism>
<dbReference type="PANTHER" id="PTHR34477:SF1">
    <property type="entry name" value="UPF0213 PROTEIN YHBQ"/>
    <property type="match status" value="1"/>
</dbReference>
<evidence type="ECO:0000313" key="3">
    <source>
        <dbReference type="EMBL" id="MFN0254365.1"/>
    </source>
</evidence>
<reference evidence="3 4" key="1">
    <citation type="submission" date="2024-12" db="EMBL/GenBank/DDBJ databases">
        <authorList>
            <person name="Hu S."/>
        </authorList>
    </citation>
    <scope>NUCLEOTIDE SEQUENCE [LARGE SCALE GENOMIC DNA]</scope>
    <source>
        <strain evidence="3 4">THG-T11</strain>
    </source>
</reference>
<accession>A0ABW9J2I7</accession>
<comment type="caution">
    <text evidence="3">The sequence shown here is derived from an EMBL/GenBank/DDBJ whole genome shotgun (WGS) entry which is preliminary data.</text>
</comment>
<gene>
    <name evidence="3" type="ORF">E6A44_002215</name>
</gene>
<dbReference type="CDD" id="cd10449">
    <property type="entry name" value="GIY-YIG_SLX1_like"/>
    <property type="match status" value="1"/>
</dbReference>
<dbReference type="SUPFAM" id="SSF82771">
    <property type="entry name" value="GIY-YIG endonuclease"/>
    <property type="match status" value="1"/>
</dbReference>
<sequence length="82" mass="9618">MFFTYVLLSEKSGKFYVGHTEDLTARLDRHNNGFVVSTRNKGPWKIVYSEKFRTKAEANRRELEIKSKKSIKYIETLISNNS</sequence>